<protein>
    <submittedName>
        <fullName evidence="1">Uncharacterized protein</fullName>
    </submittedName>
</protein>
<dbReference type="EMBL" id="LXQA010075672">
    <property type="protein sequence ID" value="MCI10297.1"/>
    <property type="molecule type" value="Genomic_DNA"/>
</dbReference>
<dbReference type="AlphaFoldDB" id="A0A392PF78"/>
<organism evidence="1 2">
    <name type="scientific">Trifolium medium</name>
    <dbReference type="NCBI Taxonomy" id="97028"/>
    <lineage>
        <taxon>Eukaryota</taxon>
        <taxon>Viridiplantae</taxon>
        <taxon>Streptophyta</taxon>
        <taxon>Embryophyta</taxon>
        <taxon>Tracheophyta</taxon>
        <taxon>Spermatophyta</taxon>
        <taxon>Magnoliopsida</taxon>
        <taxon>eudicotyledons</taxon>
        <taxon>Gunneridae</taxon>
        <taxon>Pentapetalae</taxon>
        <taxon>rosids</taxon>
        <taxon>fabids</taxon>
        <taxon>Fabales</taxon>
        <taxon>Fabaceae</taxon>
        <taxon>Papilionoideae</taxon>
        <taxon>50 kb inversion clade</taxon>
        <taxon>NPAAA clade</taxon>
        <taxon>Hologalegina</taxon>
        <taxon>IRL clade</taxon>
        <taxon>Trifolieae</taxon>
        <taxon>Trifolium</taxon>
    </lineage>
</organism>
<comment type="caution">
    <text evidence="1">The sequence shown here is derived from an EMBL/GenBank/DDBJ whole genome shotgun (WGS) entry which is preliminary data.</text>
</comment>
<name>A0A392PF78_9FABA</name>
<proteinExistence type="predicted"/>
<keyword evidence="2" id="KW-1185">Reference proteome</keyword>
<feature type="non-terminal residue" evidence="1">
    <location>
        <position position="1"/>
    </location>
</feature>
<sequence>KAAQQGPKKRKDHSEVLKILKKNARKRRGGNGGNRSCEMIHQVSFEDTTSSASVNNDWQNWVVKQGTDRVAVDDV</sequence>
<reference evidence="1 2" key="1">
    <citation type="journal article" date="2018" name="Front. Plant Sci.">
        <title>Red Clover (Trifolium pratense) and Zigzag Clover (T. medium) - A Picture of Genomic Similarities and Differences.</title>
        <authorList>
            <person name="Dluhosova J."/>
            <person name="Istvanek J."/>
            <person name="Nedelnik J."/>
            <person name="Repkova J."/>
        </authorList>
    </citation>
    <scope>NUCLEOTIDE SEQUENCE [LARGE SCALE GENOMIC DNA]</scope>
    <source>
        <strain evidence="2">cv. 10/8</strain>
        <tissue evidence="1">Leaf</tissue>
    </source>
</reference>
<dbReference type="Proteomes" id="UP000265520">
    <property type="component" value="Unassembled WGS sequence"/>
</dbReference>
<evidence type="ECO:0000313" key="2">
    <source>
        <dbReference type="Proteomes" id="UP000265520"/>
    </source>
</evidence>
<accession>A0A392PF78</accession>
<gene>
    <name evidence="1" type="ORF">A2U01_0031390</name>
</gene>
<evidence type="ECO:0000313" key="1">
    <source>
        <dbReference type="EMBL" id="MCI10297.1"/>
    </source>
</evidence>